<dbReference type="OrthoDB" id="9975554at2759"/>
<gene>
    <name evidence="2" type="ORF">DICVIV_02309</name>
</gene>
<evidence type="ECO:0000256" key="1">
    <source>
        <dbReference type="SAM" id="Phobius"/>
    </source>
</evidence>
<sequence>MYNTSLYVFYMCLPPYLFAFIAVFLFYLFMNDDPINSCSPVQAVPRVMGFVSYIINALNIASLILIVAVIVTVGNSRKGEYDWKKFIENVT</sequence>
<keyword evidence="1" id="KW-0472">Membrane</keyword>
<dbReference type="AlphaFoldDB" id="A0A0D8YA73"/>
<evidence type="ECO:0000313" key="2">
    <source>
        <dbReference type="EMBL" id="KJH51476.1"/>
    </source>
</evidence>
<feature type="transmembrane region" description="Helical" evidence="1">
    <location>
        <begin position="7"/>
        <end position="30"/>
    </location>
</feature>
<accession>A0A0D8YA73</accession>
<keyword evidence="3" id="KW-1185">Reference proteome</keyword>
<reference evidence="3" key="2">
    <citation type="journal article" date="2016" name="Sci. Rep.">
        <title>Dictyocaulus viviparus genome, variome and transcriptome elucidate lungworm biology and support future intervention.</title>
        <authorList>
            <person name="McNulty S.N."/>
            <person name="Strube C."/>
            <person name="Rosa B.A."/>
            <person name="Martin J.C."/>
            <person name="Tyagi R."/>
            <person name="Choi Y.J."/>
            <person name="Wang Q."/>
            <person name="Hallsworth Pepin K."/>
            <person name="Zhang X."/>
            <person name="Ozersky P."/>
            <person name="Wilson R.K."/>
            <person name="Sternberg P.W."/>
            <person name="Gasser R.B."/>
            <person name="Mitreva M."/>
        </authorList>
    </citation>
    <scope>NUCLEOTIDE SEQUENCE [LARGE SCALE GENOMIC DNA]</scope>
    <source>
        <strain evidence="3">HannoverDv2000</strain>
    </source>
</reference>
<keyword evidence="1" id="KW-0812">Transmembrane</keyword>
<keyword evidence="1" id="KW-1133">Transmembrane helix</keyword>
<dbReference type="Proteomes" id="UP000053766">
    <property type="component" value="Unassembled WGS sequence"/>
</dbReference>
<evidence type="ECO:0000313" key="3">
    <source>
        <dbReference type="Proteomes" id="UP000053766"/>
    </source>
</evidence>
<feature type="transmembrane region" description="Helical" evidence="1">
    <location>
        <begin position="50"/>
        <end position="74"/>
    </location>
</feature>
<organism evidence="2 3">
    <name type="scientific">Dictyocaulus viviparus</name>
    <name type="common">Bovine lungworm</name>
    <dbReference type="NCBI Taxonomy" id="29172"/>
    <lineage>
        <taxon>Eukaryota</taxon>
        <taxon>Metazoa</taxon>
        <taxon>Ecdysozoa</taxon>
        <taxon>Nematoda</taxon>
        <taxon>Chromadorea</taxon>
        <taxon>Rhabditida</taxon>
        <taxon>Rhabditina</taxon>
        <taxon>Rhabditomorpha</taxon>
        <taxon>Strongyloidea</taxon>
        <taxon>Metastrongylidae</taxon>
        <taxon>Dictyocaulus</taxon>
    </lineage>
</organism>
<reference evidence="2 3" key="1">
    <citation type="submission" date="2013-11" db="EMBL/GenBank/DDBJ databases">
        <title>Draft genome of the bovine lungworm Dictyocaulus viviparus.</title>
        <authorList>
            <person name="Mitreva M."/>
        </authorList>
    </citation>
    <scope>NUCLEOTIDE SEQUENCE [LARGE SCALE GENOMIC DNA]</scope>
    <source>
        <strain evidence="2 3">HannoverDv2000</strain>
    </source>
</reference>
<dbReference type="Pfam" id="PF10320">
    <property type="entry name" value="7TM_GPCR_Srsx"/>
    <property type="match status" value="1"/>
</dbReference>
<name>A0A0D8YA73_DICVI</name>
<dbReference type="InterPro" id="IPR019424">
    <property type="entry name" value="7TM_GPCR_Srsx"/>
</dbReference>
<proteinExistence type="predicted"/>
<dbReference type="EMBL" id="KN716182">
    <property type="protein sequence ID" value="KJH51476.1"/>
    <property type="molecule type" value="Genomic_DNA"/>
</dbReference>
<protein>
    <submittedName>
        <fullName evidence="2">Uncharacterized protein</fullName>
    </submittedName>
</protein>